<sequence>MRNEKGITLIELLAGITILMIISSVIYGVLLNSNKNYKNISETVTLNQQANIILATLKSYHTKQELHSIDLSNIETYIIKNDPASQKAYIGKSSTSLTPLQSEGILIDLKLDNAEFTGEKTIYPKDPLFVYLKITNKQGKYLEMSTIIKQY</sequence>
<dbReference type="GO" id="GO:0009986">
    <property type="term" value="C:cell surface"/>
    <property type="evidence" value="ECO:0007669"/>
    <property type="project" value="UniProtKB-SubCell"/>
</dbReference>
<evidence type="ECO:0008006" key="6">
    <source>
        <dbReference type="Google" id="ProtNLM"/>
    </source>
</evidence>
<comment type="caution">
    <text evidence="4">The sequence shown here is derived from an EMBL/GenBank/DDBJ whole genome shotgun (WGS) entry which is preliminary data.</text>
</comment>
<protein>
    <recommendedName>
        <fullName evidence="6">Prepilin-type N-terminal cleavage/methylation domain-containing protein</fullName>
    </recommendedName>
</protein>
<dbReference type="PROSITE" id="PS00409">
    <property type="entry name" value="PROKAR_NTER_METHYL"/>
    <property type="match status" value="1"/>
</dbReference>
<dbReference type="GO" id="GO:0030420">
    <property type="term" value="P:establishment of competence for transformation"/>
    <property type="evidence" value="ECO:0007669"/>
    <property type="project" value="UniProtKB-KW"/>
</dbReference>
<dbReference type="OrthoDB" id="2857850at2"/>
<keyword evidence="3" id="KW-0472">Membrane</keyword>
<gene>
    <name evidence="4" type="ORF">DRW41_19860</name>
</gene>
<accession>A0A3D8GLC8</accession>
<comment type="subcellular location">
    <subcellularLocation>
        <location evidence="1">Cell surface</location>
    </subcellularLocation>
</comment>
<organism evidence="4 5">
    <name type="scientific">Neobacillus piezotolerans</name>
    <dbReference type="NCBI Taxonomy" id="2259171"/>
    <lineage>
        <taxon>Bacteria</taxon>
        <taxon>Bacillati</taxon>
        <taxon>Bacillota</taxon>
        <taxon>Bacilli</taxon>
        <taxon>Bacillales</taxon>
        <taxon>Bacillaceae</taxon>
        <taxon>Neobacillus</taxon>
    </lineage>
</organism>
<evidence type="ECO:0000256" key="1">
    <source>
        <dbReference type="ARBA" id="ARBA00004241"/>
    </source>
</evidence>
<dbReference type="EMBL" id="QNQT01000014">
    <property type="protein sequence ID" value="RDU35039.1"/>
    <property type="molecule type" value="Genomic_DNA"/>
</dbReference>
<evidence type="ECO:0000313" key="4">
    <source>
        <dbReference type="EMBL" id="RDU35039.1"/>
    </source>
</evidence>
<evidence type="ECO:0000313" key="5">
    <source>
        <dbReference type="Proteomes" id="UP000257144"/>
    </source>
</evidence>
<evidence type="ECO:0000256" key="3">
    <source>
        <dbReference type="SAM" id="Phobius"/>
    </source>
</evidence>
<dbReference type="InterPro" id="IPR012902">
    <property type="entry name" value="N_methyl_site"/>
</dbReference>
<dbReference type="Proteomes" id="UP000257144">
    <property type="component" value="Unassembled WGS sequence"/>
</dbReference>
<keyword evidence="5" id="KW-1185">Reference proteome</keyword>
<evidence type="ECO:0000256" key="2">
    <source>
        <dbReference type="ARBA" id="ARBA00023287"/>
    </source>
</evidence>
<keyword evidence="3" id="KW-1133">Transmembrane helix</keyword>
<proteinExistence type="predicted"/>
<reference evidence="4 5" key="1">
    <citation type="submission" date="2018-07" db="EMBL/GenBank/DDBJ databases">
        <title>Bacillus sp. YLB-04 draft genome sequence.</title>
        <authorList>
            <person name="Yu L."/>
            <person name="Tang X."/>
        </authorList>
    </citation>
    <scope>NUCLEOTIDE SEQUENCE [LARGE SCALE GENOMIC DNA]</scope>
    <source>
        <strain evidence="4 5">YLB-04</strain>
    </source>
</reference>
<keyword evidence="2" id="KW-0178">Competence</keyword>
<dbReference type="RefSeq" id="WP_115453779.1">
    <property type="nucleotide sequence ID" value="NZ_QNQT01000014.1"/>
</dbReference>
<feature type="transmembrane region" description="Helical" evidence="3">
    <location>
        <begin position="12"/>
        <end position="31"/>
    </location>
</feature>
<keyword evidence="3" id="KW-0812">Transmembrane</keyword>
<dbReference type="AlphaFoldDB" id="A0A3D8GLC8"/>
<dbReference type="Pfam" id="PF07963">
    <property type="entry name" value="N_methyl"/>
    <property type="match status" value="1"/>
</dbReference>
<name>A0A3D8GLC8_9BACI</name>